<dbReference type="InterPro" id="IPR011611">
    <property type="entry name" value="PfkB_dom"/>
</dbReference>
<evidence type="ECO:0000256" key="1">
    <source>
        <dbReference type="ARBA" id="ARBA00010688"/>
    </source>
</evidence>
<dbReference type="Pfam" id="PF00294">
    <property type="entry name" value="PfkB"/>
    <property type="match status" value="1"/>
</dbReference>
<dbReference type="PANTHER" id="PTHR43320">
    <property type="entry name" value="SUGAR KINASE"/>
    <property type="match status" value="1"/>
</dbReference>
<protein>
    <submittedName>
        <fullName evidence="5">Carbohydrate kinase family protein, PfkB</fullName>
        <ecNumber evidence="5">2.7.1.4</ecNumber>
    </submittedName>
</protein>
<dbReference type="Gene3D" id="3.30.1110.10">
    <property type="match status" value="1"/>
</dbReference>
<dbReference type="EMBL" id="FQ032830">
    <property type="protein sequence ID" value="CBL88133.1"/>
    <property type="molecule type" value="Genomic_DNA"/>
</dbReference>
<dbReference type="AlphaFoldDB" id="F4MN98"/>
<proteinExistence type="inferred from homology"/>
<evidence type="ECO:0000256" key="3">
    <source>
        <dbReference type="ARBA" id="ARBA00022777"/>
    </source>
</evidence>
<sequence>MNAKKYDVYAIGNAIVDYEIEVDNTFLGVNGLEKGLMTLAEQDRQRDLLRAAKSKIRKKQAGGSAANSVVALAQLGGKGFYSCKVASDIDGIFYRDDLVKQGVDTNLSDEKLDDGETGKCLVMITPDTERTMSTFLGISSNLSLSELNLDQLENSHYLFLEGYLVSSPSGLGAMKEAKKQAKVAGAQIALTFSDPSMVKYFGEQMNEVVGDGVDLLFCNELEAKIYTETNDLSQAIKNLKKITKSFVITLGSKGAKIWDGKNTYYIDAVKTKAVDSTGAGDIYAGTFLYGINYGLSFEVAGNLASLAASKVVSQYGPRLKKSEIREFLSKVNNKN</sequence>
<dbReference type="SUPFAM" id="SSF53613">
    <property type="entry name" value="Ribokinase-like"/>
    <property type="match status" value="1"/>
</dbReference>
<feature type="domain" description="Carbohydrate kinase PfkB" evidence="4">
    <location>
        <begin position="58"/>
        <end position="319"/>
    </location>
</feature>
<accession>F4MN98</accession>
<dbReference type="PRINTS" id="PR00990">
    <property type="entry name" value="RIBOKINASE"/>
</dbReference>
<gene>
    <name evidence="5" type="ORF">S18_1001_0010</name>
</gene>
<evidence type="ECO:0000259" key="4">
    <source>
        <dbReference type="Pfam" id="PF00294"/>
    </source>
</evidence>
<dbReference type="PANTHER" id="PTHR43320:SF3">
    <property type="entry name" value="CARBOHYDRATE KINASE PFKB DOMAIN-CONTAINING PROTEIN"/>
    <property type="match status" value="1"/>
</dbReference>
<dbReference type="EC" id="2.7.1.4" evidence="5"/>
<dbReference type="GO" id="GO:0008865">
    <property type="term" value="F:fructokinase activity"/>
    <property type="evidence" value="ECO:0007669"/>
    <property type="project" value="UniProtKB-EC"/>
</dbReference>
<organism evidence="5">
    <name type="scientific">uncultured Cytophagia bacterium</name>
    <dbReference type="NCBI Taxonomy" id="768505"/>
    <lineage>
        <taxon>Bacteria</taxon>
        <taxon>Pseudomonadati</taxon>
        <taxon>Bacteroidota</taxon>
        <taxon>Cytophagia</taxon>
        <taxon>environmental samples</taxon>
    </lineage>
</organism>
<dbReference type="InterPro" id="IPR029056">
    <property type="entry name" value="Ribokinase-like"/>
</dbReference>
<evidence type="ECO:0000256" key="2">
    <source>
        <dbReference type="ARBA" id="ARBA00022679"/>
    </source>
</evidence>
<name>F4MN98_9BACT</name>
<dbReference type="InterPro" id="IPR002139">
    <property type="entry name" value="Ribo/fructo_kinase"/>
</dbReference>
<reference evidence="5" key="1">
    <citation type="submission" date="2010-05" db="EMBL/GenBank/DDBJ databases">
        <authorList>
            <person name="Genoscope - CEA"/>
        </authorList>
    </citation>
    <scope>NUCLEOTIDE SEQUENCE</scope>
</reference>
<dbReference type="InterPro" id="IPR052700">
    <property type="entry name" value="Carb_kinase_PfkB-like"/>
</dbReference>
<dbReference type="CDD" id="cd01168">
    <property type="entry name" value="adenosine_kinase"/>
    <property type="match status" value="1"/>
</dbReference>
<evidence type="ECO:0000313" key="5">
    <source>
        <dbReference type="EMBL" id="CBL88133.1"/>
    </source>
</evidence>
<keyword evidence="2 5" id="KW-0808">Transferase</keyword>
<keyword evidence="3 5" id="KW-0418">Kinase</keyword>
<dbReference type="Gene3D" id="3.40.1190.20">
    <property type="match status" value="1"/>
</dbReference>
<reference evidence="5" key="2">
    <citation type="journal article" date="2012" name="Environ. Microbiol.">
        <title>Genomic content of uncultured Bacteroidetes from contrasting oceanic provinces in the North Atlantic Ocean.</title>
        <authorList>
            <person name="Gomez-Pereira P.R."/>
            <person name="Schuler M."/>
            <person name="Fuchs B.M."/>
            <person name="Bennke C."/>
            <person name="Teeling H."/>
            <person name="Waldmann J."/>
            <person name="Richter M."/>
            <person name="Barbe V."/>
            <person name="Bataille E."/>
            <person name="Glockner F.O."/>
            <person name="Amann R."/>
        </authorList>
    </citation>
    <scope>NUCLEOTIDE SEQUENCE</scope>
</reference>
<comment type="similarity">
    <text evidence="1">Belongs to the carbohydrate kinase PfkB family.</text>
</comment>